<evidence type="ECO:0008006" key="4">
    <source>
        <dbReference type="Google" id="ProtNLM"/>
    </source>
</evidence>
<proteinExistence type="predicted"/>
<evidence type="ECO:0000313" key="3">
    <source>
        <dbReference type="Proteomes" id="UP000266861"/>
    </source>
</evidence>
<comment type="caution">
    <text evidence="2">The sequence shown here is derived from an EMBL/GenBank/DDBJ whole genome shotgun (WGS) entry which is preliminary data.</text>
</comment>
<gene>
    <name evidence="2" type="ORF">Glove_318g7</name>
</gene>
<dbReference type="AlphaFoldDB" id="A0A397HQT7"/>
<keyword evidence="3" id="KW-1185">Reference proteome</keyword>
<evidence type="ECO:0000313" key="2">
    <source>
        <dbReference type="EMBL" id="RHZ65277.1"/>
    </source>
</evidence>
<dbReference type="Proteomes" id="UP000266861">
    <property type="component" value="Unassembled WGS sequence"/>
</dbReference>
<organism evidence="2 3">
    <name type="scientific">Diversispora epigaea</name>
    <dbReference type="NCBI Taxonomy" id="1348612"/>
    <lineage>
        <taxon>Eukaryota</taxon>
        <taxon>Fungi</taxon>
        <taxon>Fungi incertae sedis</taxon>
        <taxon>Mucoromycota</taxon>
        <taxon>Glomeromycotina</taxon>
        <taxon>Glomeromycetes</taxon>
        <taxon>Diversisporales</taxon>
        <taxon>Diversisporaceae</taxon>
        <taxon>Diversispora</taxon>
    </lineage>
</organism>
<name>A0A397HQT7_9GLOM</name>
<accession>A0A397HQT7</accession>
<evidence type="ECO:0000256" key="1">
    <source>
        <dbReference type="SAM" id="MobiDB-lite"/>
    </source>
</evidence>
<feature type="compositionally biased region" description="Basic and acidic residues" evidence="1">
    <location>
        <begin position="14"/>
        <end position="32"/>
    </location>
</feature>
<feature type="region of interest" description="Disordered" evidence="1">
    <location>
        <begin position="14"/>
        <end position="49"/>
    </location>
</feature>
<reference evidence="2 3" key="1">
    <citation type="submission" date="2018-08" db="EMBL/GenBank/DDBJ databases">
        <title>Genome and evolution of the arbuscular mycorrhizal fungus Diversispora epigaea (formerly Glomus versiforme) and its bacterial endosymbionts.</title>
        <authorList>
            <person name="Sun X."/>
            <person name="Fei Z."/>
            <person name="Harrison M."/>
        </authorList>
    </citation>
    <scope>NUCLEOTIDE SEQUENCE [LARGE SCALE GENOMIC DNA]</scope>
    <source>
        <strain evidence="2 3">IT104</strain>
    </source>
</reference>
<dbReference type="EMBL" id="PQFF01000290">
    <property type="protein sequence ID" value="RHZ65277.1"/>
    <property type="molecule type" value="Genomic_DNA"/>
</dbReference>
<sequence length="208" mass="24765">MFFEKVIIYEEQEKQTEQKEQIEQEEQIKQEEQIEQNEQTEQNEQRIIQTNKGGRPKSIIWGTYITQEKQISKGYYNVICNFCKKYWHKESLEESENNSKKPSKKKKLNKKQLQIKVSDFIESTRLTDERIKDINHALVKAFVVCRMSQKIIENPFFIEFLKTLHSAYTPSKKILSNRLLAQKTVIINQKIITEIKSQENLTLYTPIC</sequence>
<dbReference type="OrthoDB" id="2392241at2759"/>
<protein>
    <recommendedName>
        <fullName evidence="4">BED-type domain-containing protein</fullName>
    </recommendedName>
</protein>